<evidence type="ECO:0000256" key="1">
    <source>
        <dbReference type="ARBA" id="ARBA00023015"/>
    </source>
</evidence>
<dbReference type="PANTHER" id="PTHR46796:SF6">
    <property type="entry name" value="ARAC SUBFAMILY"/>
    <property type="match status" value="1"/>
</dbReference>
<evidence type="ECO:0000256" key="3">
    <source>
        <dbReference type="ARBA" id="ARBA00023163"/>
    </source>
</evidence>
<name>A0ABV3PP43_9HYPH</name>
<dbReference type="RefSeq" id="WP_367624523.1">
    <property type="nucleotide sequence ID" value="NZ_JBFNQD010000004.1"/>
</dbReference>
<dbReference type="Proteomes" id="UP001555786">
    <property type="component" value="Unassembled WGS sequence"/>
</dbReference>
<dbReference type="PANTHER" id="PTHR46796">
    <property type="entry name" value="HTH-TYPE TRANSCRIPTIONAL ACTIVATOR RHAS-RELATED"/>
    <property type="match status" value="1"/>
</dbReference>
<comment type="caution">
    <text evidence="5">The sequence shown here is derived from an EMBL/GenBank/DDBJ whole genome shotgun (WGS) entry which is preliminary data.</text>
</comment>
<evidence type="ECO:0000313" key="6">
    <source>
        <dbReference type="Proteomes" id="UP001555786"/>
    </source>
</evidence>
<feature type="domain" description="HTH araC/xylS-type" evidence="4">
    <location>
        <begin position="235"/>
        <end position="333"/>
    </location>
</feature>
<dbReference type="SUPFAM" id="SSF46689">
    <property type="entry name" value="Homeodomain-like"/>
    <property type="match status" value="2"/>
</dbReference>
<reference evidence="5 6" key="1">
    <citation type="submission" date="2024-07" db="EMBL/GenBank/DDBJ databases">
        <title>Description of Labrys sedimenti sp. nov., isolated from a diclofenac-degrading enrichment culture.</title>
        <authorList>
            <person name="Tancsics A."/>
            <person name="Csepanyi A."/>
        </authorList>
    </citation>
    <scope>NUCLEOTIDE SEQUENCE [LARGE SCALE GENOMIC DNA]</scope>
    <source>
        <strain evidence="5 6">LMG 23578</strain>
    </source>
</reference>
<keyword evidence="1" id="KW-0805">Transcription regulation</keyword>
<dbReference type="InterPro" id="IPR009057">
    <property type="entry name" value="Homeodomain-like_sf"/>
</dbReference>
<dbReference type="SMART" id="SM00342">
    <property type="entry name" value="HTH_ARAC"/>
    <property type="match status" value="1"/>
</dbReference>
<accession>A0ABV3PP43</accession>
<dbReference type="Gene3D" id="1.10.10.60">
    <property type="entry name" value="Homeodomain-like"/>
    <property type="match status" value="2"/>
</dbReference>
<evidence type="ECO:0000313" key="5">
    <source>
        <dbReference type="EMBL" id="MEW9306953.1"/>
    </source>
</evidence>
<keyword evidence="2" id="KW-0238">DNA-binding</keyword>
<proteinExistence type="predicted"/>
<keyword evidence="3" id="KW-0804">Transcription</keyword>
<protein>
    <submittedName>
        <fullName evidence="5">Helix-turn-helix transcriptional regulator</fullName>
    </submittedName>
</protein>
<dbReference type="PROSITE" id="PS01124">
    <property type="entry name" value="HTH_ARAC_FAMILY_2"/>
    <property type="match status" value="1"/>
</dbReference>
<dbReference type="InterPro" id="IPR018062">
    <property type="entry name" value="HTH_AraC-typ_CS"/>
</dbReference>
<evidence type="ECO:0000259" key="4">
    <source>
        <dbReference type="PROSITE" id="PS01124"/>
    </source>
</evidence>
<dbReference type="InterPro" id="IPR018060">
    <property type="entry name" value="HTH_AraC"/>
</dbReference>
<dbReference type="InterPro" id="IPR050204">
    <property type="entry name" value="AraC_XylS_family_regulators"/>
</dbReference>
<dbReference type="PROSITE" id="PS00041">
    <property type="entry name" value="HTH_ARAC_FAMILY_1"/>
    <property type="match status" value="1"/>
</dbReference>
<evidence type="ECO:0000256" key="2">
    <source>
        <dbReference type="ARBA" id="ARBA00023125"/>
    </source>
</evidence>
<keyword evidence="6" id="KW-1185">Reference proteome</keyword>
<sequence>MTTPQVHPLAQEISRQQSFCAMSSAQNLLIEHEADTASNEFPLEETHSFGDLESCRTLRTSAGRNWGNIYISKQIEDPNEGTFRASPHLLVSLTRSGSTRLICNVQSQEYKAYLHPGQLNILAPNQPVRLKWDRRVHTTHLYLRNSLLSEIAGEMTQNRMTSIDVIGRLAFMDPLLEGLVTAIDDAMELELEGIQPYVEHLARAAACHVLRKYSNLRSPQPSEDTSGELTKSQIARFREMVESRMSQKLTLTDLAEGSGLSTGHFAHLFKQATGTTPYQYLLHSRIQRARYLLAKTAMPVVRVAAECGFSDHVHFTRVFSKTVGQPPATFRKLAID</sequence>
<gene>
    <name evidence="5" type="ORF">ABXS05_15480</name>
</gene>
<organism evidence="5 6">
    <name type="scientific">Labrys neptuniae</name>
    <dbReference type="NCBI Taxonomy" id="376174"/>
    <lineage>
        <taxon>Bacteria</taxon>
        <taxon>Pseudomonadati</taxon>
        <taxon>Pseudomonadota</taxon>
        <taxon>Alphaproteobacteria</taxon>
        <taxon>Hyphomicrobiales</taxon>
        <taxon>Xanthobacteraceae</taxon>
        <taxon>Labrys</taxon>
    </lineage>
</organism>
<dbReference type="Pfam" id="PF12833">
    <property type="entry name" value="HTH_18"/>
    <property type="match status" value="1"/>
</dbReference>
<dbReference type="EMBL" id="JBFNQD010000004">
    <property type="protein sequence ID" value="MEW9306953.1"/>
    <property type="molecule type" value="Genomic_DNA"/>
</dbReference>